<organism evidence="1 2">
    <name type="scientific">Zingiber officinale</name>
    <name type="common">Ginger</name>
    <name type="synonym">Amomum zingiber</name>
    <dbReference type="NCBI Taxonomy" id="94328"/>
    <lineage>
        <taxon>Eukaryota</taxon>
        <taxon>Viridiplantae</taxon>
        <taxon>Streptophyta</taxon>
        <taxon>Embryophyta</taxon>
        <taxon>Tracheophyta</taxon>
        <taxon>Spermatophyta</taxon>
        <taxon>Magnoliopsida</taxon>
        <taxon>Liliopsida</taxon>
        <taxon>Zingiberales</taxon>
        <taxon>Zingiberaceae</taxon>
        <taxon>Zingiber</taxon>
    </lineage>
</organism>
<dbReference type="Proteomes" id="UP000734854">
    <property type="component" value="Unassembled WGS sequence"/>
</dbReference>
<protein>
    <submittedName>
        <fullName evidence="1">Uncharacterized protein</fullName>
    </submittedName>
</protein>
<dbReference type="EMBL" id="JACMSC010000003">
    <property type="protein sequence ID" value="KAG6529342.1"/>
    <property type="molecule type" value="Genomic_DNA"/>
</dbReference>
<proteinExistence type="predicted"/>
<evidence type="ECO:0000313" key="2">
    <source>
        <dbReference type="Proteomes" id="UP000734854"/>
    </source>
</evidence>
<gene>
    <name evidence="1" type="ORF">ZIOFF_011539</name>
</gene>
<reference evidence="1 2" key="1">
    <citation type="submission" date="2020-08" db="EMBL/GenBank/DDBJ databases">
        <title>Plant Genome Project.</title>
        <authorList>
            <person name="Zhang R.-G."/>
        </authorList>
    </citation>
    <scope>NUCLEOTIDE SEQUENCE [LARGE SCALE GENOMIC DNA]</scope>
    <source>
        <tissue evidence="1">Rhizome</tissue>
    </source>
</reference>
<evidence type="ECO:0000313" key="1">
    <source>
        <dbReference type="EMBL" id="KAG6529342.1"/>
    </source>
</evidence>
<name>A0A8J5I698_ZINOF</name>
<keyword evidence="2" id="KW-1185">Reference proteome</keyword>
<dbReference type="AlphaFoldDB" id="A0A8J5I698"/>
<accession>A0A8J5I698</accession>
<sequence>MAAWKDEEEFANGRKNTIDAEIHARMEALTAMKIHYLDRKEITLRTDSSLSDDQKQFLKQVDESMDETQGADDTVKGVLGKTIIALMAKVTFEKSNGSSLRLMLPYMHVVGVVNSALRTTKALHWVPPLCAPPRHRVPPFPALGASALRTAKALGAPFPALGASALRTTKALHRVPPLCAEQRHRVPPFPAPSALAVCRAEAPDDRSTDAAETKVITEVVLPSIWEDTPWEEDPYLDIYGTPFTVSSAPCVSSMDSSTYFRNCF</sequence>
<comment type="caution">
    <text evidence="1">The sequence shown here is derived from an EMBL/GenBank/DDBJ whole genome shotgun (WGS) entry which is preliminary data.</text>
</comment>